<protein>
    <recommendedName>
        <fullName evidence="2">Lipoprotein</fullName>
    </recommendedName>
</protein>
<name>A0A075FXX3_9EURY</name>
<sequence length="355" mass="38569">MRNAILAALLVLTPLSAGCLEVPLDPCPDGDCFPLDQSALSDLLSSPGAFDVVSYAEDFERLTVETLTVYDNQGQSAEMHWSVSKDDDAGLRSIAMRLTIGTTTIDTEVIEGQEVTNVRISGDWYEGRDAIPQYADPFKEIAELASEQPDGLWPPFGFDTTSIADLDWTITGDPLSLQQVASASNETHTIIIEMMGAPPMITGIETYSGDDEQFTLRVTTGDAVNLALQEGLPRTPIGFSLESPSFQMGDVTVWTGAVQEGLTAEVDPVELEFHGLSGEAENTTSVAVMRLDEQYSNITLDDGTWWEFSWSDYIADGYVSGGDLYQIRTNSTGELSVAVYDLWAESWTDGPLQGS</sequence>
<evidence type="ECO:0008006" key="2">
    <source>
        <dbReference type="Google" id="ProtNLM"/>
    </source>
</evidence>
<proteinExistence type="predicted"/>
<organism evidence="1">
    <name type="scientific">uncultured marine group II/III euryarchaeote AD1000_86_F07</name>
    <dbReference type="NCBI Taxonomy" id="1457816"/>
    <lineage>
        <taxon>Archaea</taxon>
        <taxon>Methanobacteriati</taxon>
        <taxon>Methanobacteriota</taxon>
        <taxon>environmental samples</taxon>
    </lineage>
</organism>
<dbReference type="AlphaFoldDB" id="A0A075FXX3"/>
<dbReference type="EMBL" id="KF900486">
    <property type="protein sequence ID" value="AIE96665.1"/>
    <property type="molecule type" value="Genomic_DNA"/>
</dbReference>
<reference evidence="1" key="1">
    <citation type="journal article" date="2014" name="Genome Biol. Evol.">
        <title>Pangenome evidence for extensive interdomain horizontal transfer affecting lineage core and shell genes in uncultured planktonic thaumarchaeota and euryarchaeota.</title>
        <authorList>
            <person name="Deschamps P."/>
            <person name="Zivanovic Y."/>
            <person name="Moreira D."/>
            <person name="Rodriguez-Valera F."/>
            <person name="Lopez-Garcia P."/>
        </authorList>
    </citation>
    <scope>NUCLEOTIDE SEQUENCE</scope>
</reference>
<dbReference type="PROSITE" id="PS51257">
    <property type="entry name" value="PROKAR_LIPOPROTEIN"/>
    <property type="match status" value="1"/>
</dbReference>
<accession>A0A075FXX3</accession>
<evidence type="ECO:0000313" key="1">
    <source>
        <dbReference type="EMBL" id="AIE96665.1"/>
    </source>
</evidence>